<dbReference type="PANTHER" id="PTHR38049">
    <property type="entry name" value="RICIN B LECTIN DOMAIN-CONTAINING PROTEIN"/>
    <property type="match status" value="1"/>
</dbReference>
<keyword evidence="3" id="KW-1185">Reference proteome</keyword>
<sequence>MVIGLLTLVSIPTVTGAALGVSEQRKANERKVDARRMAKFNIDIQSTGDTEEDEQVHGKRIVLRDNKVYLDDPQPSNRKIPSHTALAFYIDYPELDETKHLKRGLGLVTTISDDPPMLNWIYADKDTHELKYGNRSQSVEHVVGPWDWADEETTITLEEKHALVAVEEEDGSWAVYFDRSGDELEEVLEKQGKLDNAFAPIVFKRCMAEEP</sequence>
<reference evidence="2" key="1">
    <citation type="journal article" date="2019" name="Beilstein J. Org. Chem.">
        <title>Nanangenines: drimane sesquiterpenoids as the dominant metabolite cohort of a novel Australian fungus, Aspergillus nanangensis.</title>
        <authorList>
            <person name="Lacey H.J."/>
            <person name="Gilchrist C.L.M."/>
            <person name="Crombie A."/>
            <person name="Kalaitzis J.A."/>
            <person name="Vuong D."/>
            <person name="Rutledge P.J."/>
            <person name="Turner P."/>
            <person name="Pitt J.I."/>
            <person name="Lacey E."/>
            <person name="Chooi Y.H."/>
            <person name="Piggott A.M."/>
        </authorList>
    </citation>
    <scope>NUCLEOTIDE SEQUENCE</scope>
    <source>
        <strain evidence="2">MST-FP2251</strain>
    </source>
</reference>
<dbReference type="PANTHER" id="PTHR38049:SF1">
    <property type="entry name" value="PROTEIN KINASE DOMAIN-CONTAINING PROTEIN"/>
    <property type="match status" value="1"/>
</dbReference>
<reference evidence="2" key="2">
    <citation type="submission" date="2020-02" db="EMBL/GenBank/DDBJ databases">
        <authorList>
            <person name="Gilchrist C.L.M."/>
            <person name="Chooi Y.-H."/>
        </authorList>
    </citation>
    <scope>NUCLEOTIDE SEQUENCE</scope>
    <source>
        <strain evidence="2">MST-FP2251</strain>
    </source>
</reference>
<feature type="signal peptide" evidence="1">
    <location>
        <begin position="1"/>
        <end position="16"/>
    </location>
</feature>
<feature type="chain" id="PRO_5042223362" evidence="1">
    <location>
        <begin position="17"/>
        <end position="211"/>
    </location>
</feature>
<evidence type="ECO:0000256" key="1">
    <source>
        <dbReference type="SAM" id="SignalP"/>
    </source>
</evidence>
<dbReference type="AlphaFoldDB" id="A0AAD4CG81"/>
<dbReference type="EMBL" id="VCAU01000086">
    <property type="protein sequence ID" value="KAF9885946.1"/>
    <property type="molecule type" value="Genomic_DNA"/>
</dbReference>
<organism evidence="2 3">
    <name type="scientific">Aspergillus nanangensis</name>
    <dbReference type="NCBI Taxonomy" id="2582783"/>
    <lineage>
        <taxon>Eukaryota</taxon>
        <taxon>Fungi</taxon>
        <taxon>Dikarya</taxon>
        <taxon>Ascomycota</taxon>
        <taxon>Pezizomycotina</taxon>
        <taxon>Eurotiomycetes</taxon>
        <taxon>Eurotiomycetidae</taxon>
        <taxon>Eurotiales</taxon>
        <taxon>Aspergillaceae</taxon>
        <taxon>Aspergillus</taxon>
        <taxon>Aspergillus subgen. Circumdati</taxon>
    </lineage>
</organism>
<keyword evidence="1" id="KW-0732">Signal</keyword>
<comment type="caution">
    <text evidence="2">The sequence shown here is derived from an EMBL/GenBank/DDBJ whole genome shotgun (WGS) entry which is preliminary data.</text>
</comment>
<name>A0AAD4CG81_ASPNN</name>
<protein>
    <submittedName>
        <fullName evidence="2">Uncharacterized protein</fullName>
    </submittedName>
</protein>
<gene>
    <name evidence="2" type="ORF">FE257_012236</name>
</gene>
<evidence type="ECO:0000313" key="2">
    <source>
        <dbReference type="EMBL" id="KAF9885946.1"/>
    </source>
</evidence>
<evidence type="ECO:0000313" key="3">
    <source>
        <dbReference type="Proteomes" id="UP001194746"/>
    </source>
</evidence>
<dbReference type="Proteomes" id="UP001194746">
    <property type="component" value="Unassembled WGS sequence"/>
</dbReference>
<accession>A0AAD4CG81</accession>
<proteinExistence type="predicted"/>